<evidence type="ECO:0000313" key="2">
    <source>
        <dbReference type="EMBL" id="KAE9994505.1"/>
    </source>
</evidence>
<dbReference type="Proteomes" id="UP000433883">
    <property type="component" value="Unassembled WGS sequence"/>
</dbReference>
<evidence type="ECO:0000313" key="3">
    <source>
        <dbReference type="Proteomes" id="UP000433883"/>
    </source>
</evidence>
<dbReference type="EMBL" id="WNWQ01000563">
    <property type="protein sequence ID" value="KAE9965979.1"/>
    <property type="molecule type" value="Genomic_DNA"/>
</dbReference>
<dbReference type="PANTHER" id="PTHR21310">
    <property type="entry name" value="AMINOGLYCOSIDE PHOSPHOTRANSFERASE-RELATED-RELATED"/>
    <property type="match status" value="1"/>
</dbReference>
<evidence type="ECO:0008006" key="5">
    <source>
        <dbReference type="Google" id="ProtNLM"/>
    </source>
</evidence>
<dbReference type="PANTHER" id="PTHR21310:SF51">
    <property type="entry name" value="AMINOGLYCOSIDE PHOSPHOTRANSFERASE DOMAIN-CONTAINING PROTEIN"/>
    <property type="match status" value="1"/>
</dbReference>
<evidence type="ECO:0000313" key="4">
    <source>
        <dbReference type="Proteomes" id="UP000490939"/>
    </source>
</evidence>
<dbReference type="InterPro" id="IPR051678">
    <property type="entry name" value="AGP_Transferase"/>
</dbReference>
<dbReference type="InterPro" id="IPR011009">
    <property type="entry name" value="Kinase-like_dom_sf"/>
</dbReference>
<protein>
    <recommendedName>
        <fullName evidence="5">Aminoglycoside phosphotransferase domain-containing protein</fullName>
    </recommendedName>
</protein>
<evidence type="ECO:0000313" key="1">
    <source>
        <dbReference type="EMBL" id="KAE9965979.1"/>
    </source>
</evidence>
<organism evidence="1 3">
    <name type="scientific">Venturia inaequalis</name>
    <name type="common">Apple scab fungus</name>
    <dbReference type="NCBI Taxonomy" id="5025"/>
    <lineage>
        <taxon>Eukaryota</taxon>
        <taxon>Fungi</taxon>
        <taxon>Dikarya</taxon>
        <taxon>Ascomycota</taxon>
        <taxon>Pezizomycotina</taxon>
        <taxon>Dothideomycetes</taxon>
        <taxon>Pleosporomycetidae</taxon>
        <taxon>Venturiales</taxon>
        <taxon>Venturiaceae</taxon>
        <taxon>Venturia</taxon>
    </lineage>
</organism>
<sequence length="489" mass="55666">MSLPAQVPHSLGQQSLNSVASSFSLDKEPMKPKRPRETRHIGARLYNCLRKIARKMPFIGSKFEDAQQQHLPVPSTISTDEDEEESIWWGDVRDIDDQVLIDLAVKHLGATHGSICSVLERLEGSYNCAYVMQFSEGAKFVIRVPAAGRPGRWTQTDADALRSQVLTMAYIRRQTNFPIPDTLFFSTSLDVEGFGYPFIISQYLPGKQVSEVWGTGLDYDADLERRRQKILRSLAQTMSRLQNLSFPASGSLYFQHNLDDNPKVGPRHMVDETRYPSRTPYYEPSYSDTPSHLRDRLDMWWEHTKINVNYELSPFSPEAMEANGKYEILQMAIDSLPLPDSGVLNGQPLESFVLAPPDFDCQNILVDDEGNVTGIIDWDGVHTVPRFAGFAALPLWLTRDFTDARWEWDGELGNSDWDLARYRQCYAGYMFNAMQGQGDCRFTAKSHLFQLLQFGVERENKMSWGAVRNFLNPILGRTEARASLAQREL</sequence>
<gene>
    <name evidence="1" type="ORF">BLS_007282</name>
    <name evidence="2" type="ORF">EG327_009183</name>
</gene>
<dbReference type="SUPFAM" id="SSF56112">
    <property type="entry name" value="Protein kinase-like (PK-like)"/>
    <property type="match status" value="1"/>
</dbReference>
<reference evidence="1 3" key="1">
    <citation type="submission" date="2019-11" db="EMBL/GenBank/DDBJ databases">
        <title>Venturia inaequalis Genome Resource.</title>
        <authorList>
            <person name="Lichtner F.J."/>
        </authorList>
    </citation>
    <scope>NUCLEOTIDE SEQUENCE [LARGE SCALE GENOMIC DNA]</scope>
    <source>
        <strain evidence="1">Bline_iso_100314</strain>
        <strain evidence="2 4">DMI_063113</strain>
    </source>
</reference>
<dbReference type="EMBL" id="WNWR01000006">
    <property type="protein sequence ID" value="KAE9994505.1"/>
    <property type="molecule type" value="Genomic_DNA"/>
</dbReference>
<comment type="caution">
    <text evidence="1">The sequence shown here is derived from an EMBL/GenBank/DDBJ whole genome shotgun (WGS) entry which is preliminary data.</text>
</comment>
<keyword evidence="4" id="KW-1185">Reference proteome</keyword>
<dbReference type="AlphaFoldDB" id="A0A8H3YMG0"/>
<name>A0A8H3YMG0_VENIN</name>
<accession>A0A8H3YMG0</accession>
<proteinExistence type="predicted"/>
<dbReference type="Proteomes" id="UP000490939">
    <property type="component" value="Unassembled WGS sequence"/>
</dbReference>